<accession>A0ABD5WJP7</accession>
<proteinExistence type="predicted"/>
<sequence>MTEIEEHLSQLSPMWEGREITEESRIIDIDSPVSDFSEDALSGILQLPTRRELISTILK</sequence>
<reference evidence="1 2" key="1">
    <citation type="journal article" date="2019" name="Int. J. Syst. Evol. Microbiol.">
        <title>The Global Catalogue of Microorganisms (GCM) 10K type strain sequencing project: providing services to taxonomists for standard genome sequencing and annotation.</title>
        <authorList>
            <consortium name="The Broad Institute Genomics Platform"/>
            <consortium name="The Broad Institute Genome Sequencing Center for Infectious Disease"/>
            <person name="Wu L."/>
            <person name="Ma J."/>
        </authorList>
    </citation>
    <scope>NUCLEOTIDE SEQUENCE [LARGE SCALE GENOMIC DNA]</scope>
    <source>
        <strain evidence="1 2">DT72</strain>
    </source>
</reference>
<keyword evidence="2" id="KW-1185">Reference proteome</keyword>
<organism evidence="1 2">
    <name type="scientific">Halorussus caseinilyticus</name>
    <dbReference type="NCBI Taxonomy" id="3034025"/>
    <lineage>
        <taxon>Archaea</taxon>
        <taxon>Methanobacteriati</taxon>
        <taxon>Methanobacteriota</taxon>
        <taxon>Stenosarchaea group</taxon>
        <taxon>Halobacteria</taxon>
        <taxon>Halobacteriales</taxon>
        <taxon>Haladaptataceae</taxon>
        <taxon>Halorussus</taxon>
    </lineage>
</organism>
<protein>
    <submittedName>
        <fullName evidence="1">Uncharacterized protein</fullName>
    </submittedName>
</protein>
<dbReference type="RefSeq" id="WP_382209105.1">
    <property type="nucleotide sequence ID" value="NZ_JBHSZH010000005.1"/>
</dbReference>
<gene>
    <name evidence="1" type="ORF">ACFQJ6_05225</name>
</gene>
<dbReference type="AlphaFoldDB" id="A0ABD5WJP7"/>
<evidence type="ECO:0000313" key="1">
    <source>
        <dbReference type="EMBL" id="MFC7079630.1"/>
    </source>
</evidence>
<dbReference type="EMBL" id="JBHSZH010000005">
    <property type="protein sequence ID" value="MFC7079630.1"/>
    <property type="molecule type" value="Genomic_DNA"/>
</dbReference>
<evidence type="ECO:0000313" key="2">
    <source>
        <dbReference type="Proteomes" id="UP001596407"/>
    </source>
</evidence>
<comment type="caution">
    <text evidence="1">The sequence shown here is derived from an EMBL/GenBank/DDBJ whole genome shotgun (WGS) entry which is preliminary data.</text>
</comment>
<name>A0ABD5WJP7_9EURY</name>
<dbReference type="Proteomes" id="UP001596407">
    <property type="component" value="Unassembled WGS sequence"/>
</dbReference>